<evidence type="ECO:0000256" key="1">
    <source>
        <dbReference type="SAM" id="Phobius"/>
    </source>
</evidence>
<name>A0A0F9KF76_9ZZZZ</name>
<keyword evidence="1" id="KW-1133">Transmembrane helix</keyword>
<keyword evidence="1" id="KW-0472">Membrane</keyword>
<evidence type="ECO:0000313" key="2">
    <source>
        <dbReference type="EMBL" id="KKM73336.1"/>
    </source>
</evidence>
<sequence>MMIFITEKKGRFFSFFTPAMIIAVGAVLLNFLSFFISFIIFLIGSAFLSDF</sequence>
<gene>
    <name evidence="2" type="ORF">LCGC14_1411520</name>
</gene>
<reference evidence="2" key="1">
    <citation type="journal article" date="2015" name="Nature">
        <title>Complex archaea that bridge the gap between prokaryotes and eukaryotes.</title>
        <authorList>
            <person name="Spang A."/>
            <person name="Saw J.H."/>
            <person name="Jorgensen S.L."/>
            <person name="Zaremba-Niedzwiedzka K."/>
            <person name="Martijn J."/>
            <person name="Lind A.E."/>
            <person name="van Eijk R."/>
            <person name="Schleper C."/>
            <person name="Guy L."/>
            <person name="Ettema T.J."/>
        </authorList>
    </citation>
    <scope>NUCLEOTIDE SEQUENCE</scope>
</reference>
<proteinExistence type="predicted"/>
<dbReference type="AlphaFoldDB" id="A0A0F9KF76"/>
<dbReference type="EMBL" id="LAZR01009316">
    <property type="protein sequence ID" value="KKM73336.1"/>
    <property type="molecule type" value="Genomic_DNA"/>
</dbReference>
<feature type="transmembrane region" description="Helical" evidence="1">
    <location>
        <begin position="12"/>
        <end position="43"/>
    </location>
</feature>
<protein>
    <submittedName>
        <fullName evidence="2">Uncharacterized protein</fullName>
    </submittedName>
</protein>
<keyword evidence="1" id="KW-0812">Transmembrane</keyword>
<accession>A0A0F9KF76</accession>
<organism evidence="2">
    <name type="scientific">marine sediment metagenome</name>
    <dbReference type="NCBI Taxonomy" id="412755"/>
    <lineage>
        <taxon>unclassified sequences</taxon>
        <taxon>metagenomes</taxon>
        <taxon>ecological metagenomes</taxon>
    </lineage>
</organism>
<comment type="caution">
    <text evidence="2">The sequence shown here is derived from an EMBL/GenBank/DDBJ whole genome shotgun (WGS) entry which is preliminary data.</text>
</comment>